<dbReference type="InterPro" id="IPR018200">
    <property type="entry name" value="USP_CS"/>
</dbReference>
<feature type="non-terminal residue" evidence="3">
    <location>
        <position position="354"/>
    </location>
</feature>
<dbReference type="InterPro" id="IPR038765">
    <property type="entry name" value="Papain-like_cys_pep_sf"/>
</dbReference>
<accession>A0A433P6K9</accession>
<protein>
    <recommendedName>
        <fullName evidence="2">USP domain-containing protein</fullName>
    </recommendedName>
</protein>
<keyword evidence="1" id="KW-0472">Membrane</keyword>
<dbReference type="EMBL" id="RBNJ01030762">
    <property type="protein sequence ID" value="RUS13173.1"/>
    <property type="molecule type" value="Genomic_DNA"/>
</dbReference>
<dbReference type="GO" id="GO:0004843">
    <property type="term" value="F:cysteine-type deubiquitinase activity"/>
    <property type="evidence" value="ECO:0007669"/>
    <property type="project" value="InterPro"/>
</dbReference>
<evidence type="ECO:0000259" key="2">
    <source>
        <dbReference type="PROSITE" id="PS50235"/>
    </source>
</evidence>
<dbReference type="InterPro" id="IPR050185">
    <property type="entry name" value="Ub_carboxyl-term_hydrolase"/>
</dbReference>
<feature type="transmembrane region" description="Helical" evidence="1">
    <location>
        <begin position="66"/>
        <end position="88"/>
    </location>
</feature>
<evidence type="ECO:0000256" key="1">
    <source>
        <dbReference type="SAM" id="Phobius"/>
    </source>
</evidence>
<sequence>MNCMLTWGYKSEQGYTWRRIGDVARSIRLWFRCCAKIRCGCACKQIETKTTNCRSHHNAHVMSLEALLLDISALFHFIVAILSIIAVLSRTRIWRIPPFLLNLDWLVAVIQIMLTSAGIDFLLEVWASHTYPSVLTTGANGKISGGFGSPTAGLARGLFVEKLFSDIGWSRKNPVVVKSGKKHCIKRQWQKPVKEKSGYQEFVYGLVNTGNSCFLNSVLQALSSLDALQPFLQGLLLASESLAPTSLNKNFGLIRSTKTLALPVTEALLGTLTTLSAPLTRRSSMRPTHIVAALSSNKRVINREQQDAQEFFQMISSAITGETAQVEQFDRKGQVKGLLDLEVVKGLLLDEKQG</sequence>
<dbReference type="SUPFAM" id="SSF54001">
    <property type="entry name" value="Cysteine proteinases"/>
    <property type="match status" value="1"/>
</dbReference>
<dbReference type="PANTHER" id="PTHR21646">
    <property type="entry name" value="UBIQUITIN CARBOXYL-TERMINAL HYDROLASE"/>
    <property type="match status" value="1"/>
</dbReference>
<dbReference type="InterPro" id="IPR028889">
    <property type="entry name" value="USP"/>
</dbReference>
<dbReference type="PROSITE" id="PS00972">
    <property type="entry name" value="USP_1"/>
    <property type="match status" value="1"/>
</dbReference>
<dbReference type="Pfam" id="PF00443">
    <property type="entry name" value="UCH"/>
    <property type="match status" value="1"/>
</dbReference>
<evidence type="ECO:0000313" key="3">
    <source>
        <dbReference type="EMBL" id="RUS13173.1"/>
    </source>
</evidence>
<dbReference type="GO" id="GO:0016579">
    <property type="term" value="P:protein deubiquitination"/>
    <property type="evidence" value="ECO:0007669"/>
    <property type="project" value="InterPro"/>
</dbReference>
<dbReference type="AlphaFoldDB" id="A0A433P6K9"/>
<proteinExistence type="predicted"/>
<dbReference type="Gene3D" id="3.90.70.10">
    <property type="entry name" value="Cysteine proteinases"/>
    <property type="match status" value="1"/>
</dbReference>
<evidence type="ECO:0000313" key="4">
    <source>
        <dbReference type="Proteomes" id="UP000274822"/>
    </source>
</evidence>
<feature type="transmembrane region" description="Helical" evidence="1">
    <location>
        <begin position="100"/>
        <end position="123"/>
    </location>
</feature>
<keyword evidence="4" id="KW-1185">Reference proteome</keyword>
<dbReference type="PANTHER" id="PTHR21646:SF98">
    <property type="entry name" value="UBIQUITIN CARBOXYL-TERMINAL HYDROLASE"/>
    <property type="match status" value="1"/>
</dbReference>
<feature type="domain" description="USP" evidence="2">
    <location>
        <begin position="204"/>
        <end position="354"/>
    </location>
</feature>
<dbReference type="InterPro" id="IPR001394">
    <property type="entry name" value="Peptidase_C19_UCH"/>
</dbReference>
<keyword evidence="1" id="KW-1133">Transmembrane helix</keyword>
<reference evidence="3 4" key="1">
    <citation type="journal article" date="2018" name="New Phytol.">
        <title>Phylogenomics of Endogonaceae and evolution of mycorrhizas within Mucoromycota.</title>
        <authorList>
            <person name="Chang Y."/>
            <person name="Desiro A."/>
            <person name="Na H."/>
            <person name="Sandor L."/>
            <person name="Lipzen A."/>
            <person name="Clum A."/>
            <person name="Barry K."/>
            <person name="Grigoriev I.V."/>
            <person name="Martin F.M."/>
            <person name="Stajich J.E."/>
            <person name="Smith M.E."/>
            <person name="Bonito G."/>
            <person name="Spatafora J.W."/>
        </authorList>
    </citation>
    <scope>NUCLEOTIDE SEQUENCE [LARGE SCALE GENOMIC DNA]</scope>
    <source>
        <strain evidence="3 4">AD002</strain>
    </source>
</reference>
<comment type="caution">
    <text evidence="3">The sequence shown here is derived from an EMBL/GenBank/DDBJ whole genome shotgun (WGS) entry which is preliminary data.</text>
</comment>
<gene>
    <name evidence="3" type="ORF">BC938DRAFT_478055</name>
</gene>
<dbReference type="PROSITE" id="PS50235">
    <property type="entry name" value="USP_3"/>
    <property type="match status" value="1"/>
</dbReference>
<dbReference type="Proteomes" id="UP000274822">
    <property type="component" value="Unassembled WGS sequence"/>
</dbReference>
<organism evidence="3 4">
    <name type="scientific">Jimgerdemannia flammicorona</name>
    <dbReference type="NCBI Taxonomy" id="994334"/>
    <lineage>
        <taxon>Eukaryota</taxon>
        <taxon>Fungi</taxon>
        <taxon>Fungi incertae sedis</taxon>
        <taxon>Mucoromycota</taxon>
        <taxon>Mucoromycotina</taxon>
        <taxon>Endogonomycetes</taxon>
        <taxon>Endogonales</taxon>
        <taxon>Endogonaceae</taxon>
        <taxon>Jimgerdemannia</taxon>
    </lineage>
</organism>
<name>A0A433P6K9_9FUNG</name>
<keyword evidence="1" id="KW-0812">Transmembrane</keyword>